<dbReference type="GO" id="GO:0008270">
    <property type="term" value="F:zinc ion binding"/>
    <property type="evidence" value="ECO:0007669"/>
    <property type="project" value="InterPro"/>
</dbReference>
<evidence type="ECO:0000259" key="4">
    <source>
        <dbReference type="SMART" id="SM00644"/>
    </source>
</evidence>
<reference evidence="6" key="3">
    <citation type="submission" date="2025-09" db="UniProtKB">
        <authorList>
            <consortium name="Ensembl"/>
        </authorList>
    </citation>
    <scope>IDENTIFICATION</scope>
</reference>
<reference evidence="6" key="2">
    <citation type="submission" date="2025-08" db="UniProtKB">
        <authorList>
            <consortium name="Ensembl"/>
        </authorList>
    </citation>
    <scope>IDENTIFICATION</scope>
</reference>
<dbReference type="InterPro" id="IPR006619">
    <property type="entry name" value="PGRP_domain_met/bac"/>
</dbReference>
<proteinExistence type="inferred from homology"/>
<evidence type="ECO:0000256" key="3">
    <source>
        <dbReference type="SAM" id="SignalP"/>
    </source>
</evidence>
<keyword evidence="2" id="KW-0391">Immunity</keyword>
<dbReference type="Pfam" id="PF01510">
    <property type="entry name" value="Amidase_2"/>
    <property type="match status" value="1"/>
</dbReference>
<accession>A0A3B4BPB3</accession>
<dbReference type="GeneTree" id="ENSGT00940000158718"/>
<keyword evidence="7" id="KW-1185">Reference proteome</keyword>
<dbReference type="GO" id="GO:0002376">
    <property type="term" value="P:immune system process"/>
    <property type="evidence" value="ECO:0007669"/>
    <property type="project" value="UniProtKB-KW"/>
</dbReference>
<name>A0A3B4BPB3_PYGNA</name>
<reference evidence="6 7" key="1">
    <citation type="submission" date="2020-10" db="EMBL/GenBank/DDBJ databases">
        <title>Pygocentrus nattereri (red-bellied piranha) genome, fPygNat1, primary haplotype.</title>
        <authorList>
            <person name="Myers G."/>
            <person name="Meyer A."/>
            <person name="Karagic N."/>
            <person name="Pippel M."/>
            <person name="Winkler S."/>
            <person name="Tracey A."/>
            <person name="Wood J."/>
            <person name="Formenti G."/>
            <person name="Howe K."/>
            <person name="Fedrigo O."/>
            <person name="Jarvis E.D."/>
        </authorList>
    </citation>
    <scope>NUCLEOTIDE SEQUENCE [LARGE SCALE GENOMIC DNA]</scope>
</reference>
<sequence>MDLHLGRIVFLLLVVRSLADHHTKHMDNFIKVVETIEAENPGLEPLAVVRGLRKAAHVETPFIRLYLSDGSHTHDPVINPELTGFITSVIKHRVTELGVEEGVVLTADGTTVALTPLLLGLEAGLQPTSASRLRGLFPLTLFNNLVRSLLHHFQNDPSTSSRLGPGGCWDSVTDPKVFTLSGVASLATDSLITGGMDGAILGKHVARPNNRPVRLSDLLKEYYNHRLDTAGLDAAPGMISQLRRTNFRKLVSLPLLKKQLPRSLITYQKMEKYSKKQKEEIKNKEEEMLNEGLKEFVHSYMDCPAIIPRCMWEAQPYRGTPTQLTLPLPFLYIHHTYEPSQPCLTFQQCSRDMRAMQRFHQDDRGWDDIGYSFVAGSDGYLYEGRGWHRQGAHTKGHNSIGYGVSFIGDYTASIPAKRTMDLVRHQLAKCATDGGRLVSNFTIHGHRQVVSTSCPGDALYSEIQGWKHFAEVKN</sequence>
<dbReference type="Proteomes" id="UP001501920">
    <property type="component" value="Chromosome 14"/>
</dbReference>
<dbReference type="GO" id="GO:0008745">
    <property type="term" value="F:N-acetylmuramoyl-L-alanine amidase activity"/>
    <property type="evidence" value="ECO:0007669"/>
    <property type="project" value="Ensembl"/>
</dbReference>
<comment type="similarity">
    <text evidence="1">Belongs to the N-acetylmuramoyl-L-alanine amidase 2 family.</text>
</comment>
<dbReference type="SMART" id="SM00701">
    <property type="entry name" value="PGRP"/>
    <property type="match status" value="1"/>
</dbReference>
<feature type="signal peptide" evidence="3">
    <location>
        <begin position="1"/>
        <end position="19"/>
    </location>
</feature>
<dbReference type="PANTHER" id="PTHR11022">
    <property type="entry name" value="PEPTIDOGLYCAN RECOGNITION PROTEIN"/>
    <property type="match status" value="1"/>
</dbReference>
<feature type="chain" id="PRO_5043657930" description="Peptidoglycan recognition protein 6" evidence="3">
    <location>
        <begin position="20"/>
        <end position="474"/>
    </location>
</feature>
<feature type="domain" description="Peptidoglycan recognition protein family" evidence="5">
    <location>
        <begin position="304"/>
        <end position="450"/>
    </location>
</feature>
<evidence type="ECO:0000256" key="1">
    <source>
        <dbReference type="ARBA" id="ARBA00007553"/>
    </source>
</evidence>
<dbReference type="AlphaFoldDB" id="A0A3B4BPB3"/>
<organism evidence="6 7">
    <name type="scientific">Pygocentrus nattereri</name>
    <name type="common">Red-bellied piranha</name>
    <dbReference type="NCBI Taxonomy" id="42514"/>
    <lineage>
        <taxon>Eukaryota</taxon>
        <taxon>Metazoa</taxon>
        <taxon>Chordata</taxon>
        <taxon>Craniata</taxon>
        <taxon>Vertebrata</taxon>
        <taxon>Euteleostomi</taxon>
        <taxon>Actinopterygii</taxon>
        <taxon>Neopterygii</taxon>
        <taxon>Teleostei</taxon>
        <taxon>Ostariophysi</taxon>
        <taxon>Characiformes</taxon>
        <taxon>Characoidei</taxon>
        <taxon>Pygocentrus</taxon>
    </lineage>
</organism>
<evidence type="ECO:0000259" key="5">
    <source>
        <dbReference type="SMART" id="SM00701"/>
    </source>
</evidence>
<dbReference type="SUPFAM" id="SSF55846">
    <property type="entry name" value="N-acetylmuramoyl-L-alanine amidase-like"/>
    <property type="match status" value="1"/>
</dbReference>
<dbReference type="PANTHER" id="PTHR11022:SF66">
    <property type="entry name" value="N-ACETYLMURAMOYL-L-ALANINE AMIDASE"/>
    <property type="match status" value="1"/>
</dbReference>
<dbReference type="STRING" id="42514.ENSPNAP00000001602"/>
<dbReference type="CTD" id="571817"/>
<dbReference type="GO" id="GO:0009253">
    <property type="term" value="P:peptidoglycan catabolic process"/>
    <property type="evidence" value="ECO:0007669"/>
    <property type="project" value="InterPro"/>
</dbReference>
<dbReference type="SMART" id="SM00644">
    <property type="entry name" value="Ami_2"/>
    <property type="match status" value="1"/>
</dbReference>
<keyword evidence="3" id="KW-0732">Signal</keyword>
<dbReference type="GO" id="GO:0042742">
    <property type="term" value="P:defense response to bacterium"/>
    <property type="evidence" value="ECO:0007669"/>
    <property type="project" value="Ensembl"/>
</dbReference>
<feature type="domain" description="N-acetylmuramoyl-L-alanine amidase" evidence="4">
    <location>
        <begin position="317"/>
        <end position="456"/>
    </location>
</feature>
<dbReference type="InterPro" id="IPR036505">
    <property type="entry name" value="Amidase/PGRP_sf"/>
</dbReference>
<evidence type="ECO:0008006" key="8">
    <source>
        <dbReference type="Google" id="ProtNLM"/>
    </source>
</evidence>
<evidence type="ECO:0000256" key="2">
    <source>
        <dbReference type="ARBA" id="ARBA00022859"/>
    </source>
</evidence>
<dbReference type="Gene3D" id="3.40.80.10">
    <property type="entry name" value="Peptidoglycan recognition protein-like"/>
    <property type="match status" value="1"/>
</dbReference>
<evidence type="ECO:0000313" key="7">
    <source>
        <dbReference type="Proteomes" id="UP001501920"/>
    </source>
</evidence>
<dbReference type="InterPro" id="IPR015510">
    <property type="entry name" value="PGRP"/>
</dbReference>
<dbReference type="OrthoDB" id="10001926at2759"/>
<dbReference type="CDD" id="cd06583">
    <property type="entry name" value="PGRP"/>
    <property type="match status" value="1"/>
</dbReference>
<dbReference type="OMA" id="MDCPPII"/>
<protein>
    <recommendedName>
        <fullName evidence="8">Peptidoglycan recognition protein 6</fullName>
    </recommendedName>
</protein>
<evidence type="ECO:0000313" key="6">
    <source>
        <dbReference type="Ensembl" id="ENSPNAP00000001602.2"/>
    </source>
</evidence>
<dbReference type="RefSeq" id="XP_017561084.2">
    <property type="nucleotide sequence ID" value="XM_017705595.2"/>
</dbReference>
<dbReference type="Ensembl" id="ENSPNAT00000011873.2">
    <property type="protein sequence ID" value="ENSPNAP00000001602.2"/>
    <property type="gene ID" value="ENSPNAG00000008258.2"/>
</dbReference>
<dbReference type="InterPro" id="IPR002502">
    <property type="entry name" value="Amidase_domain"/>
</dbReference>
<dbReference type="FunFam" id="3.40.80.10:FF:000001">
    <property type="entry name" value="Peptidoglycan recognition protein 1"/>
    <property type="match status" value="1"/>
</dbReference>
<dbReference type="GeneID" id="108432044"/>